<gene>
    <name evidence="1" type="ORF">B296_00041180</name>
</gene>
<accession>A0A426ZDP1</accession>
<protein>
    <submittedName>
        <fullName evidence="1">Uncharacterized protein</fullName>
    </submittedName>
</protein>
<evidence type="ECO:0000313" key="2">
    <source>
        <dbReference type="Proteomes" id="UP000287651"/>
    </source>
</evidence>
<dbReference type="GO" id="GO:0000488">
    <property type="term" value="P:maturation of LSU-rRNA from tetracistronic rRNA transcript (SSU-rRNA, LSU-rRNA, 4.5S-rRNA, 5S-rRNA)"/>
    <property type="evidence" value="ECO:0007669"/>
    <property type="project" value="TreeGrafter"/>
</dbReference>
<dbReference type="GO" id="GO:0032544">
    <property type="term" value="P:plastid translation"/>
    <property type="evidence" value="ECO:0007669"/>
    <property type="project" value="TreeGrafter"/>
</dbReference>
<dbReference type="PANTHER" id="PTHR47683">
    <property type="entry name" value="PSEUDOURIDINE SYNTHASE FAMILY PROTEIN-RELATED"/>
    <property type="match status" value="1"/>
</dbReference>
<sequence length="77" mass="8452">MGLIVSKIDEKQSCLRYIATVDGKVNRRHLGALSEGTEVEGVHCVPDLVELLSNQPDASRPRLRIVVHILCISGVVF</sequence>
<dbReference type="Proteomes" id="UP000287651">
    <property type="component" value="Unassembled WGS sequence"/>
</dbReference>
<dbReference type="AlphaFoldDB" id="A0A426ZDP1"/>
<reference evidence="1 2" key="1">
    <citation type="journal article" date="2014" name="Agronomy (Basel)">
        <title>A Draft Genome Sequence for Ensete ventricosum, the Drought-Tolerant Tree Against Hunger.</title>
        <authorList>
            <person name="Harrison J."/>
            <person name="Moore K.A."/>
            <person name="Paszkiewicz K."/>
            <person name="Jones T."/>
            <person name="Grant M."/>
            <person name="Ambacheew D."/>
            <person name="Muzemil S."/>
            <person name="Studholme D.J."/>
        </authorList>
    </citation>
    <scope>NUCLEOTIDE SEQUENCE [LARGE SCALE GENOMIC DNA]</scope>
</reference>
<proteinExistence type="predicted"/>
<comment type="caution">
    <text evidence="1">The sequence shown here is derived from an EMBL/GenBank/DDBJ whole genome shotgun (WGS) entry which is preliminary data.</text>
</comment>
<name>A0A426ZDP1_ENSVE</name>
<dbReference type="InterPro" id="IPR050343">
    <property type="entry name" value="RsuA_PseudoU_synthase"/>
</dbReference>
<dbReference type="EMBL" id="AMZH03007150">
    <property type="protein sequence ID" value="RRT62036.1"/>
    <property type="molecule type" value="Genomic_DNA"/>
</dbReference>
<evidence type="ECO:0000313" key="1">
    <source>
        <dbReference type="EMBL" id="RRT62036.1"/>
    </source>
</evidence>
<dbReference type="GO" id="GO:0009507">
    <property type="term" value="C:chloroplast"/>
    <property type="evidence" value="ECO:0007669"/>
    <property type="project" value="TreeGrafter"/>
</dbReference>
<dbReference type="GO" id="GO:0000489">
    <property type="term" value="P:maturation of SSU-rRNA from tetracistronic rRNA transcript (SSU-rRNA, LSU-rRNA, 4.5S-rRNA, 5S-rRNA)"/>
    <property type="evidence" value="ECO:0007669"/>
    <property type="project" value="TreeGrafter"/>
</dbReference>
<organism evidence="1 2">
    <name type="scientific">Ensete ventricosum</name>
    <name type="common">Abyssinian banana</name>
    <name type="synonym">Musa ensete</name>
    <dbReference type="NCBI Taxonomy" id="4639"/>
    <lineage>
        <taxon>Eukaryota</taxon>
        <taxon>Viridiplantae</taxon>
        <taxon>Streptophyta</taxon>
        <taxon>Embryophyta</taxon>
        <taxon>Tracheophyta</taxon>
        <taxon>Spermatophyta</taxon>
        <taxon>Magnoliopsida</taxon>
        <taxon>Liliopsida</taxon>
        <taxon>Zingiberales</taxon>
        <taxon>Musaceae</taxon>
        <taxon>Ensete</taxon>
    </lineage>
</organism>
<dbReference type="PANTHER" id="PTHR47683:SF2">
    <property type="entry name" value="RNA-BINDING S4 DOMAIN-CONTAINING PROTEIN"/>
    <property type="match status" value="1"/>
</dbReference>